<gene>
    <name evidence="1" type="ORF">P5673_022655</name>
</gene>
<organism evidence="1 2">
    <name type="scientific">Acropora cervicornis</name>
    <name type="common">Staghorn coral</name>
    <dbReference type="NCBI Taxonomy" id="6130"/>
    <lineage>
        <taxon>Eukaryota</taxon>
        <taxon>Metazoa</taxon>
        <taxon>Cnidaria</taxon>
        <taxon>Anthozoa</taxon>
        <taxon>Hexacorallia</taxon>
        <taxon>Scleractinia</taxon>
        <taxon>Astrocoeniina</taxon>
        <taxon>Acroporidae</taxon>
        <taxon>Acropora</taxon>
    </lineage>
</organism>
<reference evidence="1" key="2">
    <citation type="journal article" date="2023" name="Science">
        <title>Genomic signatures of disease resistance in endangered staghorn corals.</title>
        <authorList>
            <person name="Vollmer S.V."/>
            <person name="Selwyn J.D."/>
            <person name="Despard B.A."/>
            <person name="Roesel C.L."/>
        </authorList>
    </citation>
    <scope>NUCLEOTIDE SEQUENCE</scope>
    <source>
        <strain evidence="1">K2</strain>
    </source>
</reference>
<reference evidence="1" key="1">
    <citation type="journal article" date="2023" name="G3 (Bethesda)">
        <title>Whole genome assembly and annotation of the endangered Caribbean coral Acropora cervicornis.</title>
        <authorList>
            <person name="Selwyn J.D."/>
            <person name="Vollmer S.V."/>
        </authorList>
    </citation>
    <scope>NUCLEOTIDE SEQUENCE</scope>
    <source>
        <strain evidence="1">K2</strain>
    </source>
</reference>
<dbReference type="Proteomes" id="UP001249851">
    <property type="component" value="Unassembled WGS sequence"/>
</dbReference>
<comment type="caution">
    <text evidence="1">The sequence shown here is derived from an EMBL/GenBank/DDBJ whole genome shotgun (WGS) entry which is preliminary data.</text>
</comment>
<evidence type="ECO:0000313" key="1">
    <source>
        <dbReference type="EMBL" id="KAK2555632.1"/>
    </source>
</evidence>
<sequence length="63" mass="6892">MSLEEVLVEVEIVANCKLGDEGSQLGLLGGGERKISLRVYLLPRMETFGGQLHEMEVDVACKT</sequence>
<dbReference type="EMBL" id="JARQWQ010000061">
    <property type="protein sequence ID" value="KAK2555632.1"/>
    <property type="molecule type" value="Genomic_DNA"/>
</dbReference>
<dbReference type="AlphaFoldDB" id="A0AAD9UZL8"/>
<accession>A0AAD9UZL8</accession>
<proteinExistence type="predicted"/>
<keyword evidence="2" id="KW-1185">Reference proteome</keyword>
<protein>
    <submittedName>
        <fullName evidence="1">Uncharacterized protein</fullName>
    </submittedName>
</protein>
<evidence type="ECO:0000313" key="2">
    <source>
        <dbReference type="Proteomes" id="UP001249851"/>
    </source>
</evidence>
<name>A0AAD9UZL8_ACRCE</name>